<dbReference type="Pfam" id="PF17918">
    <property type="entry name" value="TetR_C_15"/>
    <property type="match status" value="1"/>
</dbReference>
<evidence type="ECO:0000256" key="2">
    <source>
        <dbReference type="ARBA" id="ARBA00023125"/>
    </source>
</evidence>
<evidence type="ECO:0000313" key="7">
    <source>
        <dbReference type="Proteomes" id="UP000309667"/>
    </source>
</evidence>
<evidence type="ECO:0000256" key="3">
    <source>
        <dbReference type="ARBA" id="ARBA00023163"/>
    </source>
</evidence>
<organism evidence="6 7">
    <name type="scientific">Rhizobium rhizophilum</name>
    <dbReference type="NCBI Taxonomy" id="1850373"/>
    <lineage>
        <taxon>Bacteria</taxon>
        <taxon>Pseudomonadati</taxon>
        <taxon>Pseudomonadota</taxon>
        <taxon>Alphaproteobacteria</taxon>
        <taxon>Hyphomicrobiales</taxon>
        <taxon>Rhizobiaceae</taxon>
        <taxon>Rhizobium/Agrobacterium group</taxon>
        <taxon>Rhizobium</taxon>
    </lineage>
</organism>
<proteinExistence type="predicted"/>
<dbReference type="Pfam" id="PF00440">
    <property type="entry name" value="TetR_N"/>
    <property type="match status" value="1"/>
</dbReference>
<evidence type="ECO:0000259" key="5">
    <source>
        <dbReference type="PROSITE" id="PS50977"/>
    </source>
</evidence>
<evidence type="ECO:0000256" key="1">
    <source>
        <dbReference type="ARBA" id="ARBA00023015"/>
    </source>
</evidence>
<dbReference type="PANTHER" id="PTHR30055">
    <property type="entry name" value="HTH-TYPE TRANSCRIPTIONAL REGULATOR RUTR"/>
    <property type="match status" value="1"/>
</dbReference>
<evidence type="ECO:0000313" key="6">
    <source>
        <dbReference type="EMBL" id="THV11647.1"/>
    </source>
</evidence>
<dbReference type="SUPFAM" id="SSF46689">
    <property type="entry name" value="Homeodomain-like"/>
    <property type="match status" value="1"/>
</dbReference>
<name>A0ABY2QPF3_9HYPH</name>
<dbReference type="InterPro" id="IPR050109">
    <property type="entry name" value="HTH-type_TetR-like_transc_reg"/>
</dbReference>
<keyword evidence="3" id="KW-0804">Transcription</keyword>
<dbReference type="PRINTS" id="PR00455">
    <property type="entry name" value="HTHTETR"/>
</dbReference>
<keyword evidence="2 4" id="KW-0238">DNA-binding</keyword>
<keyword evidence="7" id="KW-1185">Reference proteome</keyword>
<dbReference type="PANTHER" id="PTHR30055:SF234">
    <property type="entry name" value="HTH-TYPE TRANSCRIPTIONAL REGULATOR BETI"/>
    <property type="match status" value="1"/>
</dbReference>
<dbReference type="InterPro" id="IPR041669">
    <property type="entry name" value="TetR_C_15"/>
</dbReference>
<accession>A0ABY2QPF3</accession>
<keyword evidence="1" id="KW-0805">Transcription regulation</keyword>
<dbReference type="PROSITE" id="PS50977">
    <property type="entry name" value="HTH_TETR_2"/>
    <property type="match status" value="1"/>
</dbReference>
<feature type="domain" description="HTH tetR-type" evidence="5">
    <location>
        <begin position="21"/>
        <end position="81"/>
    </location>
</feature>
<dbReference type="Proteomes" id="UP000309667">
    <property type="component" value="Unassembled WGS sequence"/>
</dbReference>
<dbReference type="EMBL" id="STGT01000005">
    <property type="protein sequence ID" value="THV11647.1"/>
    <property type="molecule type" value="Genomic_DNA"/>
</dbReference>
<dbReference type="InterPro" id="IPR001647">
    <property type="entry name" value="HTH_TetR"/>
</dbReference>
<dbReference type="InterPro" id="IPR009057">
    <property type="entry name" value="Homeodomain-like_sf"/>
</dbReference>
<dbReference type="RefSeq" id="WP_136559695.1">
    <property type="nucleotide sequence ID" value="NZ_STGT01000005.1"/>
</dbReference>
<protein>
    <submittedName>
        <fullName evidence="6">TetR/AcrR family transcriptional regulator</fullName>
    </submittedName>
</protein>
<evidence type="ECO:0000256" key="4">
    <source>
        <dbReference type="PROSITE-ProRule" id="PRU00335"/>
    </source>
</evidence>
<comment type="caution">
    <text evidence="6">The sequence shown here is derived from an EMBL/GenBank/DDBJ whole genome shotgun (WGS) entry which is preliminary data.</text>
</comment>
<gene>
    <name evidence="6" type="ORF">E9677_19290</name>
</gene>
<reference evidence="6 7" key="1">
    <citation type="submission" date="2019-04" db="EMBL/GenBank/DDBJ databases">
        <title>Genome sequence of strain 7209-2.</title>
        <authorList>
            <person name="Gao J."/>
            <person name="Sun J."/>
        </authorList>
    </citation>
    <scope>NUCLEOTIDE SEQUENCE [LARGE SCALE GENOMIC DNA]</scope>
    <source>
        <strain evidence="6 7">7209-2</strain>
    </source>
</reference>
<sequence>MAPVTQQALSPRKRPRQARATATVDAIYEATIQVLLSDGPHRLTTTRVAERAGVSVGTMYQYFPQKQALIHALNERYLESLAERIETTSRQQHGASAGLMVQALIETYWHAKTERPEVTRALYRSVADLDNSALIERFAQRVDSATITMLESASDSRFQNVAMVNRTLVTVIFGTVRNAFERQLANHEADGVMQQLVLMCRAYLKAVSETR</sequence>
<feature type="DNA-binding region" description="H-T-H motif" evidence="4">
    <location>
        <begin position="44"/>
        <end position="63"/>
    </location>
</feature>
<dbReference type="Gene3D" id="1.10.357.10">
    <property type="entry name" value="Tetracycline Repressor, domain 2"/>
    <property type="match status" value="1"/>
</dbReference>